<dbReference type="Proteomes" id="UP000307164">
    <property type="component" value="Unassembled WGS sequence"/>
</dbReference>
<dbReference type="EMBL" id="PNBW01000038">
    <property type="protein sequence ID" value="TMO75324.1"/>
    <property type="molecule type" value="Genomic_DNA"/>
</dbReference>
<feature type="compositionally biased region" description="Basic and acidic residues" evidence="1">
    <location>
        <begin position="150"/>
        <end position="159"/>
    </location>
</feature>
<organism evidence="2 3">
    <name type="scientific">Pseudoalteromonas aurantia</name>
    <dbReference type="NCBI Taxonomy" id="43654"/>
    <lineage>
        <taxon>Bacteria</taxon>
        <taxon>Pseudomonadati</taxon>
        <taxon>Pseudomonadota</taxon>
        <taxon>Gammaproteobacteria</taxon>
        <taxon>Alteromonadales</taxon>
        <taxon>Pseudoalteromonadaceae</taxon>
        <taxon>Pseudoalteromonas</taxon>
    </lineage>
</organism>
<feature type="region of interest" description="Disordered" evidence="1">
    <location>
        <begin position="150"/>
        <end position="175"/>
    </location>
</feature>
<evidence type="ECO:0008006" key="4">
    <source>
        <dbReference type="Google" id="ProtNLM"/>
    </source>
</evidence>
<name>A0ABY2VYR0_9GAMM</name>
<reference evidence="3" key="2">
    <citation type="submission" date="2019-06" db="EMBL/GenBank/DDBJ databases">
        <title>Co-occurence of chitin degradation, pigmentation and bioactivity in marine Pseudoalteromonas.</title>
        <authorList>
            <person name="Sonnenschein E.C."/>
            <person name="Bech P.K."/>
        </authorList>
    </citation>
    <scope>NUCLEOTIDE SEQUENCE [LARGE SCALE GENOMIC DNA]</scope>
    <source>
        <strain evidence="3">S3895</strain>
    </source>
</reference>
<reference evidence="2 3" key="1">
    <citation type="submission" date="2018-01" db="EMBL/GenBank/DDBJ databases">
        <authorList>
            <person name="Paulsen S."/>
            <person name="Gram L.K."/>
        </authorList>
    </citation>
    <scope>NUCLEOTIDE SEQUENCE [LARGE SCALE GENOMIC DNA]</scope>
    <source>
        <strain evidence="2 3">S3895</strain>
    </source>
</reference>
<dbReference type="RefSeq" id="WP_138676418.1">
    <property type="nucleotide sequence ID" value="NZ_PNBW01000038.1"/>
</dbReference>
<evidence type="ECO:0000313" key="3">
    <source>
        <dbReference type="Proteomes" id="UP000307164"/>
    </source>
</evidence>
<evidence type="ECO:0000256" key="1">
    <source>
        <dbReference type="SAM" id="MobiDB-lite"/>
    </source>
</evidence>
<comment type="caution">
    <text evidence="2">The sequence shown here is derived from an EMBL/GenBank/DDBJ whole genome shotgun (WGS) entry which is preliminary data.</text>
</comment>
<sequence length="175" mass="19182">MTTETVDVNVENNFLDGREGQAKALEQSLSETDKEHDFVPCIEQSGTVEHAEHSELNAPPMTPEMIAGIAAMAMGTYETVIQSLVGKEFSLPDEMKKEAVQKYSPLIVKYGPAAMVKFGQYQDEIMGGLFTVALVRESFSQCRKIKHDKALKQQAEKEAQTPPETTADAVSEVAA</sequence>
<proteinExistence type="predicted"/>
<gene>
    <name evidence="2" type="ORF">CWC20_08360</name>
</gene>
<accession>A0ABY2VYR0</accession>
<protein>
    <recommendedName>
        <fullName evidence="4">DUF3306 domain-containing protein</fullName>
    </recommendedName>
</protein>
<evidence type="ECO:0000313" key="2">
    <source>
        <dbReference type="EMBL" id="TMO75324.1"/>
    </source>
</evidence>
<keyword evidence="3" id="KW-1185">Reference proteome</keyword>